<dbReference type="Pfam" id="PF03931">
    <property type="entry name" value="Skp1_POZ"/>
    <property type="match status" value="1"/>
</dbReference>
<evidence type="ECO:0000313" key="6">
    <source>
        <dbReference type="EMBL" id="TDG51114.1"/>
    </source>
</evidence>
<evidence type="ECO:0000259" key="5">
    <source>
        <dbReference type="Pfam" id="PF03931"/>
    </source>
</evidence>
<feature type="transmembrane region" description="Helical" evidence="3">
    <location>
        <begin position="91"/>
        <end position="115"/>
    </location>
</feature>
<evidence type="ECO:0000259" key="4">
    <source>
        <dbReference type="Pfam" id="PF01466"/>
    </source>
</evidence>
<gene>
    <name evidence="6" type="ORF">AWZ03_002477</name>
</gene>
<reference evidence="6 7" key="1">
    <citation type="journal article" date="2019" name="J. Hered.">
        <title>An Improved Genome Assembly for Drosophila navojoa, the Basal Species in the mojavensis Cluster.</title>
        <authorList>
            <person name="Vanderlinde T."/>
            <person name="Dupim E.G."/>
            <person name="Nazario-Yepiz N.O."/>
            <person name="Carvalho A.B."/>
        </authorList>
    </citation>
    <scope>NUCLEOTIDE SEQUENCE [LARGE SCALE GENOMIC DNA]</scope>
    <source>
        <strain evidence="6">Navoj_Jal97</strain>
        <tissue evidence="6">Whole organism</tissue>
    </source>
</reference>
<keyword evidence="3" id="KW-1133">Transmembrane helix</keyword>
<name>A0A484BR19_DRONA</name>
<dbReference type="AlphaFoldDB" id="A0A484BR19"/>
<dbReference type="EMBL" id="LSRL02000011">
    <property type="protein sequence ID" value="TDG51114.1"/>
    <property type="molecule type" value="Genomic_DNA"/>
</dbReference>
<feature type="domain" description="SKP1 component POZ" evidence="5">
    <location>
        <begin position="114"/>
        <end position="175"/>
    </location>
</feature>
<dbReference type="InterPro" id="IPR016072">
    <property type="entry name" value="Skp1_comp_dimer"/>
</dbReference>
<comment type="caution">
    <text evidence="6">The sequence shown here is derived from an EMBL/GenBank/DDBJ whole genome shotgun (WGS) entry which is preliminary data.</text>
</comment>
<dbReference type="PANTHER" id="PTHR11165">
    <property type="entry name" value="SKP1"/>
    <property type="match status" value="1"/>
</dbReference>
<dbReference type="Gene3D" id="3.30.710.10">
    <property type="entry name" value="Potassium Channel Kv1.1, Chain A"/>
    <property type="match status" value="1"/>
</dbReference>
<dbReference type="Pfam" id="PF01466">
    <property type="entry name" value="Skp1"/>
    <property type="match status" value="1"/>
</dbReference>
<accession>A0A484BR19</accession>
<dbReference type="Proteomes" id="UP000295192">
    <property type="component" value="Unassembled WGS sequence"/>
</dbReference>
<dbReference type="SMART" id="SM00512">
    <property type="entry name" value="Skp1"/>
    <property type="match status" value="1"/>
</dbReference>
<dbReference type="InterPro" id="IPR016897">
    <property type="entry name" value="SKP1"/>
</dbReference>
<keyword evidence="3" id="KW-0812">Transmembrane</keyword>
<keyword evidence="2" id="KW-0833">Ubl conjugation pathway</keyword>
<dbReference type="FunFam" id="3.30.710.10:FF:000018">
    <property type="entry name" value="S-phase kinase-associated protein 1"/>
    <property type="match status" value="1"/>
</dbReference>
<evidence type="ECO:0008006" key="8">
    <source>
        <dbReference type="Google" id="ProtNLM"/>
    </source>
</evidence>
<sequence length="273" mass="31406">MEENWKDTAEDWRDSPFLIVLYEYAVKNAGIPSDMGTLIAYLLLFLVTWYVVVWAARCILSLIWPLVFCLLALFLFRLLRSYDQEDLLDILFQGITLVADTIQHIIFFCCTMPIIRLESSDKEIFDTDIEIAKCSETIKTALEDLGDESDNSVLPLPNVNSAILRKVLHWATYHAQDDPQQAQEDENKEKRTDDISSWDADFLKVDQGTLFELILAANYLNIQGLLDVTCKTCANMIKGKSLQDIRETFAIANDFTPAEEEQVRKENEWCEEK</sequence>
<dbReference type="InterPro" id="IPR036296">
    <property type="entry name" value="SKP1-like_dim_sf"/>
</dbReference>
<evidence type="ECO:0000256" key="3">
    <source>
        <dbReference type="SAM" id="Phobius"/>
    </source>
</evidence>
<evidence type="ECO:0000256" key="2">
    <source>
        <dbReference type="ARBA" id="ARBA00022786"/>
    </source>
</evidence>
<dbReference type="CDD" id="cd18322">
    <property type="entry name" value="BTB_POZ_SKP1"/>
    <property type="match status" value="1"/>
</dbReference>
<dbReference type="InterPro" id="IPR016073">
    <property type="entry name" value="Skp1_comp_POZ"/>
</dbReference>
<dbReference type="STRING" id="7232.A0A484BR19"/>
<evidence type="ECO:0000313" key="7">
    <source>
        <dbReference type="Proteomes" id="UP000295192"/>
    </source>
</evidence>
<feature type="domain" description="SKP1 component dimerisation" evidence="4">
    <location>
        <begin position="223"/>
        <end position="270"/>
    </location>
</feature>
<dbReference type="InterPro" id="IPR011333">
    <property type="entry name" value="SKP1/BTB/POZ_sf"/>
</dbReference>
<dbReference type="InterPro" id="IPR001232">
    <property type="entry name" value="SKP1-like"/>
</dbReference>
<feature type="transmembrane region" description="Helical" evidence="3">
    <location>
        <begin position="38"/>
        <end position="55"/>
    </location>
</feature>
<feature type="transmembrane region" description="Helical" evidence="3">
    <location>
        <begin position="62"/>
        <end position="79"/>
    </location>
</feature>
<dbReference type="GO" id="GO:0006511">
    <property type="term" value="P:ubiquitin-dependent protein catabolic process"/>
    <property type="evidence" value="ECO:0007669"/>
    <property type="project" value="InterPro"/>
</dbReference>
<comment type="similarity">
    <text evidence="1">Belongs to the SKP1 family.</text>
</comment>
<dbReference type="OrthoDB" id="2342932at2759"/>
<keyword evidence="3" id="KW-0472">Membrane</keyword>
<proteinExistence type="inferred from homology"/>
<dbReference type="SUPFAM" id="SSF81382">
    <property type="entry name" value="Skp1 dimerisation domain-like"/>
    <property type="match status" value="1"/>
</dbReference>
<organism evidence="6 7">
    <name type="scientific">Drosophila navojoa</name>
    <name type="common">Fruit fly</name>
    <dbReference type="NCBI Taxonomy" id="7232"/>
    <lineage>
        <taxon>Eukaryota</taxon>
        <taxon>Metazoa</taxon>
        <taxon>Ecdysozoa</taxon>
        <taxon>Arthropoda</taxon>
        <taxon>Hexapoda</taxon>
        <taxon>Insecta</taxon>
        <taxon>Pterygota</taxon>
        <taxon>Neoptera</taxon>
        <taxon>Endopterygota</taxon>
        <taxon>Diptera</taxon>
        <taxon>Brachycera</taxon>
        <taxon>Muscomorpha</taxon>
        <taxon>Ephydroidea</taxon>
        <taxon>Drosophilidae</taxon>
        <taxon>Drosophila</taxon>
    </lineage>
</organism>
<keyword evidence="7" id="KW-1185">Reference proteome</keyword>
<evidence type="ECO:0000256" key="1">
    <source>
        <dbReference type="ARBA" id="ARBA00009993"/>
    </source>
</evidence>
<dbReference type="SUPFAM" id="SSF54695">
    <property type="entry name" value="POZ domain"/>
    <property type="match status" value="1"/>
</dbReference>
<protein>
    <recommendedName>
        <fullName evidence="8">SKP1 component dimerisation domain-containing protein</fullName>
    </recommendedName>
</protein>